<evidence type="ECO:0000313" key="2">
    <source>
        <dbReference type="EMBL" id="MDY3562128.1"/>
    </source>
</evidence>
<dbReference type="InterPro" id="IPR014457">
    <property type="entry name" value="UCP010260"/>
</dbReference>
<feature type="domain" description="DUF1990" evidence="1">
    <location>
        <begin position="25"/>
        <end position="184"/>
    </location>
</feature>
<proteinExistence type="predicted"/>
<gene>
    <name evidence="2" type="ORF">R5W23_003574</name>
</gene>
<evidence type="ECO:0000259" key="1">
    <source>
        <dbReference type="Pfam" id="PF09348"/>
    </source>
</evidence>
<dbReference type="PIRSF" id="PIRSF010260">
    <property type="entry name" value="UCP010260"/>
    <property type="match status" value="1"/>
</dbReference>
<reference evidence="3" key="1">
    <citation type="journal article" date="2023" name="Mar. Drugs">
        <title>Gemmata algarum, a Novel Planctomycete Isolated from an Algal Mat, Displays Antimicrobial Activity.</title>
        <authorList>
            <person name="Kumar G."/>
            <person name="Kallscheuer N."/>
            <person name="Kashif M."/>
            <person name="Ahamad S."/>
            <person name="Jagadeeshwari U."/>
            <person name="Pannikurungottu S."/>
            <person name="Haufschild T."/>
            <person name="Kabuu M."/>
            <person name="Sasikala C."/>
            <person name="Jogler C."/>
            <person name="Ramana C."/>
        </authorList>
    </citation>
    <scope>NUCLEOTIDE SEQUENCE [LARGE SCALE GENOMIC DNA]</scope>
    <source>
        <strain evidence="3">JC673</strain>
    </source>
</reference>
<dbReference type="EMBL" id="JAXBLV010000208">
    <property type="protein sequence ID" value="MDY3562128.1"/>
    <property type="molecule type" value="Genomic_DNA"/>
</dbReference>
<organism evidence="2 3">
    <name type="scientific">Gemmata algarum</name>
    <dbReference type="NCBI Taxonomy" id="2975278"/>
    <lineage>
        <taxon>Bacteria</taxon>
        <taxon>Pseudomonadati</taxon>
        <taxon>Planctomycetota</taxon>
        <taxon>Planctomycetia</taxon>
        <taxon>Gemmatales</taxon>
        <taxon>Gemmataceae</taxon>
        <taxon>Gemmata</taxon>
    </lineage>
</organism>
<dbReference type="PANTHER" id="PTHR34202">
    <property type="entry name" value="UPF0548 PROTEIN"/>
    <property type="match status" value="1"/>
</dbReference>
<evidence type="ECO:0000313" key="3">
    <source>
        <dbReference type="Proteomes" id="UP001272242"/>
    </source>
</evidence>
<dbReference type="Proteomes" id="UP001272242">
    <property type="component" value="Unassembled WGS sequence"/>
</dbReference>
<dbReference type="PANTHER" id="PTHR34202:SF1">
    <property type="entry name" value="UPF0548 PROTEIN"/>
    <property type="match status" value="1"/>
</dbReference>
<keyword evidence="3" id="KW-1185">Reference proteome</keyword>
<comment type="caution">
    <text evidence="2">The sequence shown here is derived from an EMBL/GenBank/DDBJ whole genome shotgun (WGS) entry which is preliminary data.</text>
</comment>
<sequence>MPTLRKPSPGAVRAFITARAPLVPTYPDVGATATGPPAGYAVDHARGAVGEGERAFRAARAALGRWKQFDLGWVEAVPADTPLATGACVGVLARVAGLWWLNACRIVYTVDEVSDTAARFGFAYGTLPGHAASGEERFLIEWDRIGGSVSYDIVAFSRPTHPLARLGYPLMRRTQKRFGHDSVAAMARAVASG</sequence>
<dbReference type="RefSeq" id="WP_320688461.1">
    <property type="nucleotide sequence ID" value="NZ_JAXBLV010000208.1"/>
</dbReference>
<name>A0ABU5F3H7_9BACT</name>
<dbReference type="InterPro" id="IPR018960">
    <property type="entry name" value="DUF1990"/>
</dbReference>
<dbReference type="Pfam" id="PF09348">
    <property type="entry name" value="DUF1990"/>
    <property type="match status" value="1"/>
</dbReference>
<protein>
    <submittedName>
        <fullName evidence="2">DUF1990 domain-containing protein</fullName>
    </submittedName>
</protein>
<accession>A0ABU5F3H7</accession>